<dbReference type="FunFam" id="3.40.1280.10:FF:000008">
    <property type="entry name" value="Group 3 RNA methyltransferase TrmH"/>
    <property type="match status" value="1"/>
</dbReference>
<dbReference type="Pfam" id="PF00588">
    <property type="entry name" value="SpoU_methylase"/>
    <property type="match status" value="1"/>
</dbReference>
<comment type="function">
    <text evidence="6">Specifically methylates the ribose of guanosine 2251 in 23S rRNA.</text>
</comment>
<dbReference type="EMBL" id="JANUCT010000002">
    <property type="protein sequence ID" value="MCS3902399.1"/>
    <property type="molecule type" value="Genomic_DNA"/>
</dbReference>
<dbReference type="InterPro" id="IPR029064">
    <property type="entry name" value="Ribosomal_eL30-like_sf"/>
</dbReference>
<dbReference type="NCBIfam" id="TIGR00186">
    <property type="entry name" value="rRNA_methyl_3"/>
    <property type="match status" value="1"/>
</dbReference>
<reference evidence="8" key="1">
    <citation type="submission" date="2022-08" db="EMBL/GenBank/DDBJ databases">
        <title>Genomic Encyclopedia of Type Strains, Phase III (KMG-III): the genomes of soil and plant-associated and newly described type strains.</title>
        <authorList>
            <person name="Whitman W."/>
        </authorList>
    </citation>
    <scope>NUCLEOTIDE SEQUENCE</scope>
    <source>
        <strain evidence="8">HMT 1</strain>
    </source>
</reference>
<feature type="binding site" evidence="6">
    <location>
        <position position="198"/>
    </location>
    <ligand>
        <name>S-adenosyl-L-methionine</name>
        <dbReference type="ChEBI" id="CHEBI:59789"/>
    </ligand>
</feature>
<keyword evidence="2 6" id="KW-0698">rRNA processing</keyword>
<sequence>MMAKHDLVYGIHAVHHLLERAPEQILEAWVQESQQSESLKSLLAQLREYGVAVHRANAVTLDKLSGNAVHQGIVLRSRRPAQDPLGLDELLTTSAQPLFLVLDGVQDPHNLGACLRSAAAAGATAVIIPKDRAVGINQTVRKVASGGAEIVPLLRVTNLGRTLADMKDAGVWLVGLSAEASDSIHAIDLDRPLALVMGAEGRGLRRLTREHCDYLANIPMAGAIDSLNVSVATGICLFEALRQRGG</sequence>
<keyword evidence="5 6" id="KW-0949">S-adenosyl-L-methionine</keyword>
<dbReference type="CDD" id="cd18103">
    <property type="entry name" value="SpoU-like_RlmB"/>
    <property type="match status" value="1"/>
</dbReference>
<dbReference type="InterPro" id="IPR029026">
    <property type="entry name" value="tRNA_m1G_MTases_N"/>
</dbReference>
<evidence type="ECO:0000313" key="9">
    <source>
        <dbReference type="Proteomes" id="UP001204445"/>
    </source>
</evidence>
<feature type="domain" description="RNA 2-O ribose methyltransferase substrate binding" evidence="7">
    <location>
        <begin position="7"/>
        <end position="83"/>
    </location>
</feature>
<dbReference type="SUPFAM" id="SSF75217">
    <property type="entry name" value="alpha/beta knot"/>
    <property type="match status" value="1"/>
</dbReference>
<dbReference type="Proteomes" id="UP001204445">
    <property type="component" value="Unassembled WGS sequence"/>
</dbReference>
<evidence type="ECO:0000256" key="1">
    <source>
        <dbReference type="ARBA" id="ARBA00022490"/>
    </source>
</evidence>
<evidence type="ECO:0000256" key="6">
    <source>
        <dbReference type="HAMAP-Rule" id="MF_01887"/>
    </source>
</evidence>
<evidence type="ECO:0000256" key="2">
    <source>
        <dbReference type="ARBA" id="ARBA00022552"/>
    </source>
</evidence>
<dbReference type="InterPro" id="IPR013123">
    <property type="entry name" value="SpoU_subst-bd"/>
</dbReference>
<comment type="subcellular location">
    <subcellularLocation>
        <location evidence="6">Cytoplasm</location>
    </subcellularLocation>
</comment>
<comment type="caution">
    <text evidence="8">The sequence shown here is derived from an EMBL/GenBank/DDBJ whole genome shotgun (WGS) entry which is preliminary data.</text>
</comment>
<evidence type="ECO:0000256" key="3">
    <source>
        <dbReference type="ARBA" id="ARBA00022603"/>
    </source>
</evidence>
<dbReference type="Pfam" id="PF08032">
    <property type="entry name" value="SpoU_sub_bind"/>
    <property type="match status" value="1"/>
</dbReference>
<proteinExistence type="inferred from homology"/>
<dbReference type="InterPro" id="IPR001537">
    <property type="entry name" value="SpoU_MeTrfase"/>
</dbReference>
<dbReference type="AlphaFoldDB" id="A0AAE3HJV3"/>
<dbReference type="SUPFAM" id="SSF55315">
    <property type="entry name" value="L30e-like"/>
    <property type="match status" value="1"/>
</dbReference>
<dbReference type="InterPro" id="IPR029028">
    <property type="entry name" value="Alpha/beta_knot_MTases"/>
</dbReference>
<keyword evidence="1 6" id="KW-0963">Cytoplasm</keyword>
<dbReference type="PANTHER" id="PTHR46429">
    <property type="entry name" value="23S RRNA (GUANOSINE-2'-O-)-METHYLTRANSFERASE RLMB"/>
    <property type="match status" value="1"/>
</dbReference>
<dbReference type="InterPro" id="IPR004441">
    <property type="entry name" value="rRNA_MeTrfase_TrmH"/>
</dbReference>
<evidence type="ECO:0000313" key="8">
    <source>
        <dbReference type="EMBL" id="MCS3902399.1"/>
    </source>
</evidence>
<dbReference type="Gene3D" id="3.40.1280.10">
    <property type="match status" value="1"/>
</dbReference>
<accession>A0AAE3HJV3</accession>
<protein>
    <recommendedName>
        <fullName evidence="6">23S rRNA (guanosine-2'-O-)-methyltransferase RlmB</fullName>
        <ecNumber evidence="6">2.1.1.185</ecNumber>
    </recommendedName>
    <alternativeName>
        <fullName evidence="6">23S rRNA (guanosine2251 2'-O)-methyltransferase</fullName>
    </alternativeName>
    <alternativeName>
        <fullName evidence="6">23S rRNA Gm2251 2'-O-methyltransferase</fullName>
    </alternativeName>
</protein>
<organism evidence="8 9">
    <name type="scientific">Methylohalomonas lacus</name>
    <dbReference type="NCBI Taxonomy" id="398773"/>
    <lineage>
        <taxon>Bacteria</taxon>
        <taxon>Pseudomonadati</taxon>
        <taxon>Pseudomonadota</taxon>
        <taxon>Gammaproteobacteria</taxon>
        <taxon>Methylohalomonadales</taxon>
        <taxon>Methylohalomonadaceae</taxon>
        <taxon>Methylohalomonas</taxon>
    </lineage>
</organism>
<comment type="catalytic activity">
    <reaction evidence="6">
        <text>guanosine(2251) in 23S rRNA + S-adenosyl-L-methionine = 2'-O-methylguanosine(2251) in 23S rRNA + S-adenosyl-L-homocysteine + H(+)</text>
        <dbReference type="Rhea" id="RHEA:24140"/>
        <dbReference type="Rhea" id="RHEA-COMP:10239"/>
        <dbReference type="Rhea" id="RHEA-COMP:10241"/>
        <dbReference type="ChEBI" id="CHEBI:15378"/>
        <dbReference type="ChEBI" id="CHEBI:57856"/>
        <dbReference type="ChEBI" id="CHEBI:59789"/>
        <dbReference type="ChEBI" id="CHEBI:74269"/>
        <dbReference type="ChEBI" id="CHEBI:74445"/>
        <dbReference type="EC" id="2.1.1.185"/>
    </reaction>
</comment>
<dbReference type="GO" id="GO:0070039">
    <property type="term" value="F:rRNA (guanosine-2'-O-)-methyltransferase activity"/>
    <property type="evidence" value="ECO:0007669"/>
    <property type="project" value="UniProtKB-UniRule"/>
</dbReference>
<keyword evidence="3 6" id="KW-0489">Methyltransferase</keyword>
<keyword evidence="9" id="KW-1185">Reference proteome</keyword>
<keyword evidence="4 6" id="KW-0808">Transferase</keyword>
<dbReference type="SMART" id="SM00967">
    <property type="entry name" value="SpoU_sub_bind"/>
    <property type="match status" value="1"/>
</dbReference>
<dbReference type="Gene3D" id="3.30.1330.30">
    <property type="match status" value="1"/>
</dbReference>
<evidence type="ECO:0000256" key="4">
    <source>
        <dbReference type="ARBA" id="ARBA00022679"/>
    </source>
</evidence>
<gene>
    <name evidence="6" type="primary">rlmB</name>
    <name evidence="8" type="ORF">J2T55_000395</name>
</gene>
<feature type="binding site" evidence="6">
    <location>
        <position position="218"/>
    </location>
    <ligand>
        <name>S-adenosyl-L-methionine</name>
        <dbReference type="ChEBI" id="CHEBI:59789"/>
    </ligand>
</feature>
<dbReference type="GO" id="GO:0005829">
    <property type="term" value="C:cytosol"/>
    <property type="evidence" value="ECO:0007669"/>
    <property type="project" value="TreeGrafter"/>
</dbReference>
<dbReference type="HAMAP" id="MF_01887">
    <property type="entry name" value="23SrRNA_methyltr_B"/>
    <property type="match status" value="1"/>
</dbReference>
<dbReference type="PANTHER" id="PTHR46429:SF1">
    <property type="entry name" value="23S RRNA (GUANOSINE-2'-O-)-METHYLTRANSFERASE RLMB"/>
    <property type="match status" value="1"/>
</dbReference>
<comment type="similarity">
    <text evidence="6">Belongs to the class IV-like SAM-binding methyltransferase superfamily. RNA methyltransferase TrmH family. RlmB subfamily.</text>
</comment>
<evidence type="ECO:0000256" key="5">
    <source>
        <dbReference type="ARBA" id="ARBA00022691"/>
    </source>
</evidence>
<dbReference type="GO" id="GO:0003723">
    <property type="term" value="F:RNA binding"/>
    <property type="evidence" value="ECO:0007669"/>
    <property type="project" value="InterPro"/>
</dbReference>
<name>A0AAE3HJV3_9GAMM</name>
<feature type="binding site" evidence="6">
    <location>
        <position position="227"/>
    </location>
    <ligand>
        <name>S-adenosyl-L-methionine</name>
        <dbReference type="ChEBI" id="CHEBI:59789"/>
    </ligand>
</feature>
<evidence type="ECO:0000259" key="7">
    <source>
        <dbReference type="SMART" id="SM00967"/>
    </source>
</evidence>
<dbReference type="EC" id="2.1.1.185" evidence="6"/>
<dbReference type="InterPro" id="IPR024915">
    <property type="entry name" value="23S_rRNA_MeTrfase_RlmB"/>
</dbReference>